<dbReference type="GO" id="GO:0008270">
    <property type="term" value="F:zinc ion binding"/>
    <property type="evidence" value="ECO:0007669"/>
    <property type="project" value="UniProtKB-KW"/>
</dbReference>
<evidence type="ECO:0008006" key="13">
    <source>
        <dbReference type="Google" id="ProtNLM"/>
    </source>
</evidence>
<feature type="domain" description="Zn(2)-C6 fungal-type" evidence="9">
    <location>
        <begin position="38"/>
        <end position="68"/>
    </location>
</feature>
<dbReference type="GO" id="GO:0000981">
    <property type="term" value="F:DNA-binding transcription factor activity, RNA polymerase II-specific"/>
    <property type="evidence" value="ECO:0007669"/>
    <property type="project" value="InterPro"/>
</dbReference>
<dbReference type="EMBL" id="PDNB01000029">
    <property type="protein sequence ID" value="PGH14990.1"/>
    <property type="molecule type" value="Genomic_DNA"/>
</dbReference>
<dbReference type="CDD" id="cd00067">
    <property type="entry name" value="GAL4"/>
    <property type="match status" value="1"/>
</dbReference>
<dbReference type="STRING" id="1447875.A0A2B7Y129"/>
<evidence type="ECO:0000256" key="5">
    <source>
        <dbReference type="ARBA" id="ARBA00023125"/>
    </source>
</evidence>
<keyword evidence="1" id="KW-0479">Metal-binding</keyword>
<evidence type="ECO:0000313" key="12">
    <source>
        <dbReference type="Proteomes" id="UP000223968"/>
    </source>
</evidence>
<dbReference type="Gene3D" id="4.10.240.10">
    <property type="entry name" value="Zn(2)-C6 fungal-type DNA-binding domain"/>
    <property type="match status" value="1"/>
</dbReference>
<dbReference type="Pfam" id="PF00172">
    <property type="entry name" value="Zn_clus"/>
    <property type="match status" value="1"/>
</dbReference>
<evidence type="ECO:0000256" key="8">
    <source>
        <dbReference type="PROSITE-ProRule" id="PRU00042"/>
    </source>
</evidence>
<dbReference type="InterPro" id="IPR036864">
    <property type="entry name" value="Zn2-C6_fun-type_DNA-bd_sf"/>
</dbReference>
<keyword evidence="5" id="KW-0238">DNA-binding</keyword>
<evidence type="ECO:0000256" key="4">
    <source>
        <dbReference type="ARBA" id="ARBA00023015"/>
    </source>
</evidence>
<evidence type="ECO:0000256" key="7">
    <source>
        <dbReference type="ARBA" id="ARBA00023242"/>
    </source>
</evidence>
<evidence type="ECO:0000313" key="11">
    <source>
        <dbReference type="EMBL" id="PGH14990.1"/>
    </source>
</evidence>
<evidence type="ECO:0000256" key="6">
    <source>
        <dbReference type="ARBA" id="ARBA00023163"/>
    </source>
</evidence>
<feature type="domain" description="C2H2-type" evidence="10">
    <location>
        <begin position="4"/>
        <end position="31"/>
    </location>
</feature>
<dbReference type="OrthoDB" id="2441642at2759"/>
<reference evidence="11 12" key="1">
    <citation type="submission" date="2017-10" db="EMBL/GenBank/DDBJ databases">
        <title>Comparative genomics in systemic dimorphic fungi from Ajellomycetaceae.</title>
        <authorList>
            <person name="Munoz J.F."/>
            <person name="Mcewen J.G."/>
            <person name="Clay O.K."/>
            <person name="Cuomo C.A."/>
        </authorList>
    </citation>
    <scope>NUCLEOTIDE SEQUENCE [LARGE SCALE GENOMIC DNA]</scope>
    <source>
        <strain evidence="11 12">UAMH5409</strain>
    </source>
</reference>
<dbReference type="GO" id="GO:0003677">
    <property type="term" value="F:DNA binding"/>
    <property type="evidence" value="ECO:0007669"/>
    <property type="project" value="UniProtKB-KW"/>
</dbReference>
<keyword evidence="6" id="KW-0804">Transcription</keyword>
<evidence type="ECO:0000259" key="9">
    <source>
        <dbReference type="PROSITE" id="PS50048"/>
    </source>
</evidence>
<proteinExistence type="predicted"/>
<dbReference type="PANTHER" id="PTHR47660">
    <property type="entry name" value="TRANSCRIPTION FACTOR WITH C2H2 AND ZN(2)-CYS(6) DNA BINDING DOMAIN (EUROFUNG)-RELATED-RELATED"/>
    <property type="match status" value="1"/>
</dbReference>
<sequence length="466" mass="52752">MAGFECTRCGYRFTQKSSLVRHSKRCADGRPQSLRQKACRECSAAKTRCDLKRPACSRCEARRTACQYPSPSAPYEPTRPEAGSGNYELPQYGSIKDTTAPCAGVHVPLEQERFNSGLGNHYAFPTPESACMDLPSLLPPDLEALESSLSSTFGDFDDFDALNDDFALVRHMHDSGGDVSNQLVPSTQPAVPAVSKVAQNSTEMVFRVTRTWPRMMAKGTHLPPMIHPNQLSDGNIPTPLANCFALVQMWDGQRRGATGIVQQTVKKEVQAIVNLFPTFDERNMTTALQALTIYTILLLFPSNEQQTISRLDDKLVRQLESIIHYVVSTGIVLEEESNRVRPLWECWVHVTCKRRAVLSLYTIFWAYCVYHSIPPLDCRDASHMPAPAPKYLWQATTREQWESLYNRWLAQWDGPYFRQDELLKVRSGARMGFRAELWLEDADEFGMMYVFIRKFLATPGKKCSWG</sequence>
<dbReference type="PROSITE" id="PS50048">
    <property type="entry name" value="ZN2_CY6_FUNGAL_2"/>
    <property type="match status" value="1"/>
</dbReference>
<dbReference type="PROSITE" id="PS00463">
    <property type="entry name" value="ZN2_CY6_FUNGAL_1"/>
    <property type="match status" value="1"/>
</dbReference>
<organism evidence="11 12">
    <name type="scientific">Helicocarpus griseus UAMH5409</name>
    <dbReference type="NCBI Taxonomy" id="1447875"/>
    <lineage>
        <taxon>Eukaryota</taxon>
        <taxon>Fungi</taxon>
        <taxon>Dikarya</taxon>
        <taxon>Ascomycota</taxon>
        <taxon>Pezizomycotina</taxon>
        <taxon>Eurotiomycetes</taxon>
        <taxon>Eurotiomycetidae</taxon>
        <taxon>Onygenales</taxon>
        <taxon>Ajellomycetaceae</taxon>
        <taxon>Helicocarpus</taxon>
    </lineage>
</organism>
<dbReference type="PROSITE" id="PS50157">
    <property type="entry name" value="ZINC_FINGER_C2H2_2"/>
    <property type="match status" value="1"/>
</dbReference>
<keyword evidence="7" id="KW-0539">Nucleus</keyword>
<keyword evidence="3" id="KW-0862">Zinc</keyword>
<dbReference type="SMART" id="SM00066">
    <property type="entry name" value="GAL4"/>
    <property type="match status" value="1"/>
</dbReference>
<dbReference type="AlphaFoldDB" id="A0A2B7Y129"/>
<evidence type="ECO:0000256" key="3">
    <source>
        <dbReference type="ARBA" id="ARBA00022833"/>
    </source>
</evidence>
<protein>
    <recommendedName>
        <fullName evidence="13">Zn(2)-C6 fungal-type domain-containing protein</fullName>
    </recommendedName>
</protein>
<dbReference type="InterPro" id="IPR013087">
    <property type="entry name" value="Znf_C2H2_type"/>
</dbReference>
<evidence type="ECO:0000256" key="2">
    <source>
        <dbReference type="ARBA" id="ARBA00022771"/>
    </source>
</evidence>
<dbReference type="Proteomes" id="UP000223968">
    <property type="component" value="Unassembled WGS sequence"/>
</dbReference>
<keyword evidence="2 8" id="KW-0863">Zinc-finger</keyword>
<dbReference type="PANTHER" id="PTHR47660:SF3">
    <property type="entry name" value="FINGER DOMAIN PROTEIN, PUTATIVE (AFU_ORTHOLOGUE AFUA_4G03310)-RELATED"/>
    <property type="match status" value="1"/>
</dbReference>
<accession>A0A2B7Y129</accession>
<comment type="caution">
    <text evidence="11">The sequence shown here is derived from an EMBL/GenBank/DDBJ whole genome shotgun (WGS) entry which is preliminary data.</text>
</comment>
<dbReference type="Gene3D" id="3.30.160.60">
    <property type="entry name" value="Classic Zinc Finger"/>
    <property type="match status" value="1"/>
</dbReference>
<dbReference type="InterPro" id="IPR001138">
    <property type="entry name" value="Zn2Cys6_DnaBD"/>
</dbReference>
<gene>
    <name evidence="11" type="ORF">AJ79_02670</name>
</gene>
<keyword evidence="12" id="KW-1185">Reference proteome</keyword>
<dbReference type="SUPFAM" id="SSF57701">
    <property type="entry name" value="Zn2/Cys6 DNA-binding domain"/>
    <property type="match status" value="1"/>
</dbReference>
<evidence type="ECO:0000256" key="1">
    <source>
        <dbReference type="ARBA" id="ARBA00022723"/>
    </source>
</evidence>
<dbReference type="FunFam" id="3.30.160.60:FF:000446">
    <property type="entry name" value="Zinc finger protein"/>
    <property type="match status" value="1"/>
</dbReference>
<evidence type="ECO:0000259" key="10">
    <source>
        <dbReference type="PROSITE" id="PS50157"/>
    </source>
</evidence>
<keyword evidence="4" id="KW-0805">Transcription regulation</keyword>
<name>A0A2B7Y129_9EURO</name>